<dbReference type="AlphaFoldDB" id="A0AAD7F7L2"/>
<sequence length="70" mass="8058">MKLIYAAILLLSMKTSVCKKWKSLEQSRMHSTVVARHTNPKYARQQVLENQSIEIRGMSCVRAQLTKPLI</sequence>
<accession>A0AAD7F7L2</accession>
<comment type="caution">
    <text evidence="2">The sequence shown here is derived from an EMBL/GenBank/DDBJ whole genome shotgun (WGS) entry which is preliminary data.</text>
</comment>
<name>A0AAD7F7L2_9AGAR</name>
<protein>
    <recommendedName>
        <fullName evidence="4">Secreted protein</fullName>
    </recommendedName>
</protein>
<evidence type="ECO:0008006" key="4">
    <source>
        <dbReference type="Google" id="ProtNLM"/>
    </source>
</evidence>
<gene>
    <name evidence="2" type="ORF">DFH08DRAFT_832374</name>
</gene>
<evidence type="ECO:0000256" key="1">
    <source>
        <dbReference type="SAM" id="SignalP"/>
    </source>
</evidence>
<feature type="signal peptide" evidence="1">
    <location>
        <begin position="1"/>
        <end position="18"/>
    </location>
</feature>
<keyword evidence="3" id="KW-1185">Reference proteome</keyword>
<evidence type="ECO:0000313" key="3">
    <source>
        <dbReference type="Proteomes" id="UP001218218"/>
    </source>
</evidence>
<organism evidence="2 3">
    <name type="scientific">Mycena albidolilacea</name>
    <dbReference type="NCBI Taxonomy" id="1033008"/>
    <lineage>
        <taxon>Eukaryota</taxon>
        <taxon>Fungi</taxon>
        <taxon>Dikarya</taxon>
        <taxon>Basidiomycota</taxon>
        <taxon>Agaricomycotina</taxon>
        <taxon>Agaricomycetes</taxon>
        <taxon>Agaricomycetidae</taxon>
        <taxon>Agaricales</taxon>
        <taxon>Marasmiineae</taxon>
        <taxon>Mycenaceae</taxon>
        <taxon>Mycena</taxon>
    </lineage>
</organism>
<keyword evidence="1" id="KW-0732">Signal</keyword>
<evidence type="ECO:0000313" key="2">
    <source>
        <dbReference type="EMBL" id="KAJ7368830.1"/>
    </source>
</evidence>
<dbReference type="Proteomes" id="UP001218218">
    <property type="component" value="Unassembled WGS sequence"/>
</dbReference>
<proteinExistence type="predicted"/>
<reference evidence="2" key="1">
    <citation type="submission" date="2023-03" db="EMBL/GenBank/DDBJ databases">
        <title>Massive genome expansion in bonnet fungi (Mycena s.s.) driven by repeated elements and novel gene families across ecological guilds.</title>
        <authorList>
            <consortium name="Lawrence Berkeley National Laboratory"/>
            <person name="Harder C.B."/>
            <person name="Miyauchi S."/>
            <person name="Viragh M."/>
            <person name="Kuo A."/>
            <person name="Thoen E."/>
            <person name="Andreopoulos B."/>
            <person name="Lu D."/>
            <person name="Skrede I."/>
            <person name="Drula E."/>
            <person name="Henrissat B."/>
            <person name="Morin E."/>
            <person name="Kohler A."/>
            <person name="Barry K."/>
            <person name="LaButti K."/>
            <person name="Morin E."/>
            <person name="Salamov A."/>
            <person name="Lipzen A."/>
            <person name="Mereny Z."/>
            <person name="Hegedus B."/>
            <person name="Baldrian P."/>
            <person name="Stursova M."/>
            <person name="Weitz H."/>
            <person name="Taylor A."/>
            <person name="Grigoriev I.V."/>
            <person name="Nagy L.G."/>
            <person name="Martin F."/>
            <person name="Kauserud H."/>
        </authorList>
    </citation>
    <scope>NUCLEOTIDE SEQUENCE</scope>
    <source>
        <strain evidence="2">CBHHK002</strain>
    </source>
</reference>
<dbReference type="EMBL" id="JARIHO010000001">
    <property type="protein sequence ID" value="KAJ7368830.1"/>
    <property type="molecule type" value="Genomic_DNA"/>
</dbReference>
<feature type="chain" id="PRO_5042091904" description="Secreted protein" evidence="1">
    <location>
        <begin position="19"/>
        <end position="70"/>
    </location>
</feature>